<evidence type="ECO:0000256" key="1">
    <source>
        <dbReference type="SAM" id="MobiDB-lite"/>
    </source>
</evidence>
<feature type="region of interest" description="Disordered" evidence="1">
    <location>
        <begin position="1"/>
        <end position="30"/>
    </location>
</feature>
<evidence type="ECO:0000313" key="3">
    <source>
        <dbReference type="Proteomes" id="UP000240883"/>
    </source>
</evidence>
<proteinExistence type="predicted"/>
<dbReference type="EMBL" id="KZ678128">
    <property type="protein sequence ID" value="PSN75023.1"/>
    <property type="molecule type" value="Genomic_DNA"/>
</dbReference>
<dbReference type="Proteomes" id="UP000240883">
    <property type="component" value="Unassembled WGS sequence"/>
</dbReference>
<gene>
    <name evidence="2" type="ORF">BS50DRAFT_581769</name>
</gene>
<name>A0A2T2PBI2_CORCC</name>
<organism evidence="2 3">
    <name type="scientific">Corynespora cassiicola Philippines</name>
    <dbReference type="NCBI Taxonomy" id="1448308"/>
    <lineage>
        <taxon>Eukaryota</taxon>
        <taxon>Fungi</taxon>
        <taxon>Dikarya</taxon>
        <taxon>Ascomycota</taxon>
        <taxon>Pezizomycotina</taxon>
        <taxon>Dothideomycetes</taxon>
        <taxon>Pleosporomycetidae</taxon>
        <taxon>Pleosporales</taxon>
        <taxon>Corynesporascaceae</taxon>
        <taxon>Corynespora</taxon>
    </lineage>
</organism>
<accession>A0A2T2PBI2</accession>
<dbReference type="AlphaFoldDB" id="A0A2T2PBI2"/>
<sequence>MACSGNQWDYGDGRGNVGHLQPRTESGHASSVSEVMAMMKLLLADDGEREDVLSGAKLRARGQLTKRSAWELSHLHRQKCDAAGKLHPAAVELLATPEGERQAASDEAAQTSRARAG</sequence>
<reference evidence="2 3" key="1">
    <citation type="journal article" date="2018" name="Front. Microbiol.">
        <title>Genome-Wide Analysis of Corynespora cassiicola Leaf Fall Disease Putative Effectors.</title>
        <authorList>
            <person name="Lopez D."/>
            <person name="Ribeiro S."/>
            <person name="Label P."/>
            <person name="Fumanal B."/>
            <person name="Venisse J.S."/>
            <person name="Kohler A."/>
            <person name="de Oliveira R.R."/>
            <person name="Labutti K."/>
            <person name="Lipzen A."/>
            <person name="Lail K."/>
            <person name="Bauer D."/>
            <person name="Ohm R.A."/>
            <person name="Barry K.W."/>
            <person name="Spatafora J."/>
            <person name="Grigoriev I.V."/>
            <person name="Martin F.M."/>
            <person name="Pujade-Renaud V."/>
        </authorList>
    </citation>
    <scope>NUCLEOTIDE SEQUENCE [LARGE SCALE GENOMIC DNA]</scope>
    <source>
        <strain evidence="2 3">Philippines</strain>
    </source>
</reference>
<feature type="region of interest" description="Disordered" evidence="1">
    <location>
        <begin position="95"/>
        <end position="117"/>
    </location>
</feature>
<keyword evidence="3" id="KW-1185">Reference proteome</keyword>
<evidence type="ECO:0000313" key="2">
    <source>
        <dbReference type="EMBL" id="PSN75023.1"/>
    </source>
</evidence>
<feature type="compositionally biased region" description="Polar residues" evidence="1">
    <location>
        <begin position="108"/>
        <end position="117"/>
    </location>
</feature>
<protein>
    <submittedName>
        <fullName evidence="2">Uncharacterized protein</fullName>
    </submittedName>
</protein>